<dbReference type="PANTHER" id="PTHR35335">
    <property type="entry name" value="UPF0716 PROTEIN FXSA"/>
    <property type="match status" value="1"/>
</dbReference>
<organism evidence="2 3">
    <name type="scientific">Tessaracoccus lacteus</name>
    <dbReference type="NCBI Taxonomy" id="3041766"/>
    <lineage>
        <taxon>Bacteria</taxon>
        <taxon>Bacillati</taxon>
        <taxon>Actinomycetota</taxon>
        <taxon>Actinomycetes</taxon>
        <taxon>Propionibacteriales</taxon>
        <taxon>Propionibacteriaceae</taxon>
        <taxon>Tessaracoccus</taxon>
    </lineage>
</organism>
<dbReference type="RefSeq" id="WP_281146057.1">
    <property type="nucleotide sequence ID" value="NZ_CP123967.1"/>
</dbReference>
<feature type="transmembrane region" description="Helical" evidence="1">
    <location>
        <begin position="66"/>
        <end position="95"/>
    </location>
</feature>
<dbReference type="EMBL" id="CP123967">
    <property type="protein sequence ID" value="WGT48427.1"/>
    <property type="molecule type" value="Genomic_DNA"/>
</dbReference>
<keyword evidence="1" id="KW-0812">Transmembrane</keyword>
<dbReference type="PANTHER" id="PTHR35335:SF1">
    <property type="entry name" value="UPF0716 PROTEIN FXSA"/>
    <property type="match status" value="1"/>
</dbReference>
<dbReference type="InterPro" id="IPR007313">
    <property type="entry name" value="FxsA"/>
</dbReference>
<name>A0ABY8Q2A8_9ACTN</name>
<evidence type="ECO:0000313" key="2">
    <source>
        <dbReference type="EMBL" id="WGT48427.1"/>
    </source>
</evidence>
<keyword evidence="1" id="KW-0472">Membrane</keyword>
<evidence type="ECO:0000313" key="3">
    <source>
        <dbReference type="Proteomes" id="UP001244136"/>
    </source>
</evidence>
<dbReference type="NCBIfam" id="NF008528">
    <property type="entry name" value="PRK11463.1-2"/>
    <property type="match status" value="1"/>
</dbReference>
<proteinExistence type="predicted"/>
<accession>A0ABY8Q2A8</accession>
<evidence type="ECO:0000256" key="1">
    <source>
        <dbReference type="SAM" id="Phobius"/>
    </source>
</evidence>
<dbReference type="Proteomes" id="UP001244136">
    <property type="component" value="Chromosome"/>
</dbReference>
<protein>
    <submittedName>
        <fullName evidence="2">FxsA family protein</fullName>
    </submittedName>
</protein>
<gene>
    <name evidence="2" type="ORF">QH948_06720</name>
</gene>
<keyword evidence="1" id="KW-1133">Transmembrane helix</keyword>
<reference evidence="2 3" key="1">
    <citation type="journal article" date="2008" name="Int. J. Syst. Evol. Microbiol.">
        <title>Tessaracoccus flavescens sp. nov., isolated from marine sediment.</title>
        <authorList>
            <person name="Lee D.W."/>
            <person name="Lee S.D."/>
        </authorList>
    </citation>
    <scope>NUCLEOTIDE SEQUENCE [LARGE SCALE GENOMIC DNA]</scope>
    <source>
        <strain evidence="2 3">T21</strain>
    </source>
</reference>
<keyword evidence="3" id="KW-1185">Reference proteome</keyword>
<sequence>MLVLLLMVGAEIAALVWVAGELRWWTLVLLAVSAVLGLALMRWQWSKVWGALVESARTGHLPPGKLADASLILIGGLLLLIPGVISDVFGLLLLIPFTRQFVRSGLSWFAGRTLRRAGQSGGVVIEGEVVTGTTTTTDDTLIPGVIEGTVVDSRDDD</sequence>
<feature type="transmembrane region" description="Helical" evidence="1">
    <location>
        <begin position="24"/>
        <end position="45"/>
    </location>
</feature>
<dbReference type="Pfam" id="PF04186">
    <property type="entry name" value="FxsA"/>
    <property type="match status" value="1"/>
</dbReference>